<sequence>MARVDNARFPKPSAALMGPWPDGPWWLLGGASLAAPCAVLLQGGSPHLAAVAALACLATPGAAIEAMSGLARLALSVIPPQR</sequence>
<evidence type="ECO:0000313" key="1">
    <source>
        <dbReference type="EMBL" id="MBK1661109.1"/>
    </source>
</evidence>
<comment type="caution">
    <text evidence="1">The sequence shown here is derived from an EMBL/GenBank/DDBJ whole genome shotgun (WGS) entry which is preliminary data.</text>
</comment>
<proteinExistence type="predicted"/>
<reference evidence="1 2" key="1">
    <citation type="journal article" date="2020" name="Microorganisms">
        <title>Osmotic Adaptation and Compatible Solute Biosynthesis of Phototrophic Bacteria as Revealed from Genome Analyses.</title>
        <authorList>
            <person name="Imhoff J.F."/>
            <person name="Rahn T."/>
            <person name="Kunzel S."/>
            <person name="Keller A."/>
            <person name="Neulinger S.C."/>
        </authorList>
    </citation>
    <scope>NUCLEOTIDE SEQUENCE [LARGE SCALE GENOMIC DNA]</scope>
    <source>
        <strain evidence="1 2">DSM 15382</strain>
    </source>
</reference>
<evidence type="ECO:0000313" key="2">
    <source>
        <dbReference type="Proteomes" id="UP000697995"/>
    </source>
</evidence>
<keyword evidence="2" id="KW-1185">Reference proteome</keyword>
<gene>
    <name evidence="1" type="ORF">CKO45_23100</name>
</gene>
<accession>A0ABS1D2U0</accession>
<organism evidence="1 2">
    <name type="scientific">Paracraurococcus ruber</name>
    <dbReference type="NCBI Taxonomy" id="77675"/>
    <lineage>
        <taxon>Bacteria</taxon>
        <taxon>Pseudomonadati</taxon>
        <taxon>Pseudomonadota</taxon>
        <taxon>Alphaproteobacteria</taxon>
        <taxon>Acetobacterales</taxon>
        <taxon>Roseomonadaceae</taxon>
        <taxon>Paracraurococcus</taxon>
    </lineage>
</organism>
<dbReference type="EMBL" id="NRSG01000252">
    <property type="protein sequence ID" value="MBK1661109.1"/>
    <property type="molecule type" value="Genomic_DNA"/>
</dbReference>
<name>A0ABS1D2U0_9PROT</name>
<protein>
    <submittedName>
        <fullName evidence="1">Uncharacterized protein</fullName>
    </submittedName>
</protein>
<dbReference type="Proteomes" id="UP000697995">
    <property type="component" value="Unassembled WGS sequence"/>
</dbReference>
<dbReference type="RefSeq" id="WP_200306180.1">
    <property type="nucleotide sequence ID" value="NZ_NRSG01000252.1"/>
</dbReference>